<dbReference type="InterPro" id="IPR004326">
    <property type="entry name" value="Mlo"/>
</dbReference>
<dbReference type="EMBL" id="JACMSC010000003">
    <property type="protein sequence ID" value="KAG6529372.1"/>
    <property type="molecule type" value="Genomic_DNA"/>
</dbReference>
<evidence type="ECO:0000256" key="2">
    <source>
        <dbReference type="ARBA" id="ARBA00006574"/>
    </source>
</evidence>
<dbReference type="Proteomes" id="UP000734854">
    <property type="component" value="Unassembled WGS sequence"/>
</dbReference>
<organism evidence="11 12">
    <name type="scientific">Zingiber officinale</name>
    <name type="common">Ginger</name>
    <name type="synonym">Amomum zingiber</name>
    <dbReference type="NCBI Taxonomy" id="94328"/>
    <lineage>
        <taxon>Eukaryota</taxon>
        <taxon>Viridiplantae</taxon>
        <taxon>Streptophyta</taxon>
        <taxon>Embryophyta</taxon>
        <taxon>Tracheophyta</taxon>
        <taxon>Spermatophyta</taxon>
        <taxon>Magnoliopsida</taxon>
        <taxon>Liliopsida</taxon>
        <taxon>Zingiberales</taxon>
        <taxon>Zingiberaceae</taxon>
        <taxon>Zingiber</taxon>
    </lineage>
</organism>
<evidence type="ECO:0000256" key="5">
    <source>
        <dbReference type="ARBA" id="ARBA00022989"/>
    </source>
</evidence>
<evidence type="ECO:0000256" key="7">
    <source>
        <dbReference type="ARBA" id="ARBA00023265"/>
    </source>
</evidence>
<name>A0A8J5I6B0_ZINOF</name>
<protein>
    <recommendedName>
        <fullName evidence="8">MLO-like protein</fullName>
    </recommendedName>
</protein>
<comment type="subcellular location">
    <subcellularLocation>
        <location evidence="1 8">Membrane</location>
        <topology evidence="1 8">Multi-pass membrane protein</topology>
    </subcellularLocation>
</comment>
<keyword evidence="8" id="KW-0112">Calmodulin-binding</keyword>
<keyword evidence="4 8" id="KW-0611">Plant defense</keyword>
<dbReference type="PANTHER" id="PTHR31942:SF82">
    <property type="entry name" value="MLO PROTEIN HOMOLOG 1"/>
    <property type="match status" value="1"/>
</dbReference>
<comment type="domain">
    <text evidence="8">The C-terminus contains a calmodulin-binding domain, which binds calmodulin in a calcium-dependent fashion.</text>
</comment>
<dbReference type="GO" id="GO:0005516">
    <property type="term" value="F:calmodulin binding"/>
    <property type="evidence" value="ECO:0007669"/>
    <property type="project" value="UniProtKB-KW"/>
</dbReference>
<keyword evidence="3 8" id="KW-0812">Transmembrane</keyword>
<proteinExistence type="inferred from homology"/>
<keyword evidence="5 8" id="KW-1133">Transmembrane helix</keyword>
<comment type="caution">
    <text evidence="11">The sequence shown here is derived from an EMBL/GenBank/DDBJ whole genome shotgun (WGS) entry which is preliminary data.</text>
</comment>
<evidence type="ECO:0000256" key="8">
    <source>
        <dbReference type="RuleBase" id="RU280816"/>
    </source>
</evidence>
<sequence length="405" mass="45979">MNEALEKIKAELMLLGFISLLLTIGQGPISRICVPAKVATIMLPCSRNYSQEGADAGRRKLLWHEREGALRRVLAGASASDSCSNYGDKVSLISQSGIHQLHIFIFVLAVLHVLYSVLTVALAQAKMKKWKTWELETNSQQYQFSNDPSRFRFTHQTSFVRRHMGLSSTLGIRWIVLLLVGTKLELVIMEMAQEIQNRTNIIIGAPVVEPSNKYFWFNRPQWILFLIHLTLFENAFQMSHFLWTWYEFSLKSCFYEKFWLTVVKVAMGIALQVLCSYITLPLYALVTQMGSHMKKAIFEEQTAKALKKWRDAAKRKKRLRDAGADVGSGLTSGDGEATPSRGSSPLHLLSKFKAKSTDVESAPASPRFSHSDRDEESEFEPRRPPAPTDDKTHHQDFSFPSSYRT</sequence>
<comment type="similarity">
    <text evidence="2 8">Belongs to the MLO family.</text>
</comment>
<keyword evidence="7 8" id="KW-0568">Pathogenesis-related protein</keyword>
<dbReference type="PANTHER" id="PTHR31942">
    <property type="entry name" value="MLO-LIKE PROTEIN 1"/>
    <property type="match status" value="1"/>
</dbReference>
<gene>
    <name evidence="8" type="primary">MLO</name>
    <name evidence="11" type="ORF">ZIOFF_011570</name>
</gene>
<evidence type="ECO:0000256" key="6">
    <source>
        <dbReference type="ARBA" id="ARBA00023136"/>
    </source>
</evidence>
<accession>A0A8J5I6B0</accession>
<evidence type="ECO:0000256" key="3">
    <source>
        <dbReference type="ARBA" id="ARBA00022692"/>
    </source>
</evidence>
<feature type="region of interest" description="Disordered" evidence="9">
    <location>
        <begin position="323"/>
        <end position="405"/>
    </location>
</feature>
<evidence type="ECO:0000256" key="10">
    <source>
        <dbReference type="SAM" id="Phobius"/>
    </source>
</evidence>
<feature type="transmembrane region" description="Helical" evidence="10">
    <location>
        <begin position="222"/>
        <end position="246"/>
    </location>
</feature>
<feature type="compositionally biased region" description="Basic and acidic residues" evidence="9">
    <location>
        <begin position="369"/>
        <end position="396"/>
    </location>
</feature>
<feature type="transmembrane region" description="Helical" evidence="10">
    <location>
        <begin position="258"/>
        <end position="286"/>
    </location>
</feature>
<evidence type="ECO:0000256" key="4">
    <source>
        <dbReference type="ARBA" id="ARBA00022821"/>
    </source>
</evidence>
<evidence type="ECO:0000313" key="11">
    <source>
        <dbReference type="EMBL" id="KAG6529372.1"/>
    </source>
</evidence>
<evidence type="ECO:0000313" key="12">
    <source>
        <dbReference type="Proteomes" id="UP000734854"/>
    </source>
</evidence>
<feature type="transmembrane region" description="Helical" evidence="10">
    <location>
        <begin position="12"/>
        <end position="29"/>
    </location>
</feature>
<reference evidence="11 12" key="1">
    <citation type="submission" date="2020-08" db="EMBL/GenBank/DDBJ databases">
        <title>Plant Genome Project.</title>
        <authorList>
            <person name="Zhang R.-G."/>
        </authorList>
    </citation>
    <scope>NUCLEOTIDE SEQUENCE [LARGE SCALE GENOMIC DNA]</scope>
    <source>
        <tissue evidence="11">Rhizome</tissue>
    </source>
</reference>
<dbReference type="AlphaFoldDB" id="A0A8J5I6B0"/>
<comment type="function">
    <text evidence="8">May be involved in modulation of pathogen defense and leaf cell death.</text>
</comment>
<dbReference type="Pfam" id="PF03094">
    <property type="entry name" value="Mlo"/>
    <property type="match status" value="1"/>
</dbReference>
<keyword evidence="6 8" id="KW-0472">Membrane</keyword>
<keyword evidence="12" id="KW-1185">Reference proteome</keyword>
<dbReference type="GO" id="GO:0016020">
    <property type="term" value="C:membrane"/>
    <property type="evidence" value="ECO:0007669"/>
    <property type="project" value="UniProtKB-SubCell"/>
</dbReference>
<feature type="transmembrane region" description="Helical" evidence="10">
    <location>
        <begin position="101"/>
        <end position="123"/>
    </location>
</feature>
<evidence type="ECO:0000256" key="1">
    <source>
        <dbReference type="ARBA" id="ARBA00004141"/>
    </source>
</evidence>
<dbReference type="GO" id="GO:0006952">
    <property type="term" value="P:defense response"/>
    <property type="evidence" value="ECO:0007669"/>
    <property type="project" value="UniProtKB-KW"/>
</dbReference>
<evidence type="ECO:0000256" key="9">
    <source>
        <dbReference type="SAM" id="MobiDB-lite"/>
    </source>
</evidence>